<evidence type="ECO:0000313" key="2">
    <source>
        <dbReference type="EMBL" id="CAB3397513.1"/>
    </source>
</evidence>
<feature type="transmembrane region" description="Helical" evidence="1">
    <location>
        <begin position="232"/>
        <end position="252"/>
    </location>
</feature>
<keyword evidence="1" id="KW-0812">Transmembrane</keyword>
<keyword evidence="1" id="KW-0472">Membrane</keyword>
<feature type="transmembrane region" description="Helical" evidence="1">
    <location>
        <begin position="134"/>
        <end position="151"/>
    </location>
</feature>
<keyword evidence="1" id="KW-1133">Transmembrane helix</keyword>
<feature type="transmembrane region" description="Helical" evidence="1">
    <location>
        <begin position="264"/>
        <end position="286"/>
    </location>
</feature>
<feature type="transmembrane region" description="Helical" evidence="1">
    <location>
        <begin position="192"/>
        <end position="211"/>
    </location>
</feature>
<keyword evidence="3" id="KW-1185">Reference proteome</keyword>
<evidence type="ECO:0000256" key="1">
    <source>
        <dbReference type="SAM" id="Phobius"/>
    </source>
</evidence>
<feature type="transmembrane region" description="Helical" evidence="1">
    <location>
        <begin position="163"/>
        <end position="186"/>
    </location>
</feature>
<reference evidence="2 3" key="1">
    <citation type="submission" date="2020-04" db="EMBL/GenBank/DDBJ databases">
        <authorList>
            <person name="Laetsch R D."/>
            <person name="Stevens L."/>
            <person name="Kumar S."/>
            <person name="Blaxter L. M."/>
        </authorList>
    </citation>
    <scope>NUCLEOTIDE SEQUENCE [LARGE SCALE GENOMIC DNA]</scope>
</reference>
<sequence length="346" mass="39801">MCFFLPIIVLLVAQRNRRSELSVDAHLIVRSLVTGRNHSILVMLLASLPRFCFDVAILTVIRTSLETPDNIEPYYQFVSFLAAPLTARLLPEFIDIVTMTFDRQYIPIQEFDNTFESYHFIDRDVLFQQICNDAFRYFSLFGAITVIWPFYKYDESAKSPNVLRKNLCVALFISAIFSIILNISVLPQLNSVLISILLVNFPMIFLCLILTSMIKKSLGPCSSPSDCKRRQLLCSMFSYLFVALATNGYYQVRVFSPNFFAENHIIFSPLICDFITSVALLISFFLTPEYLKEIRIFRYYVNRFCAHVDAPMAEHRKKSAKKQKDEKKISLTNNLELGVASPVYAD</sequence>
<dbReference type="EMBL" id="CADEPM010000001">
    <property type="protein sequence ID" value="CAB3397513.1"/>
    <property type="molecule type" value="Genomic_DNA"/>
</dbReference>
<dbReference type="Proteomes" id="UP000494206">
    <property type="component" value="Unassembled WGS sequence"/>
</dbReference>
<comment type="caution">
    <text evidence="2">The sequence shown here is derived from an EMBL/GenBank/DDBJ whole genome shotgun (WGS) entry which is preliminary data.</text>
</comment>
<organism evidence="2 3">
    <name type="scientific">Caenorhabditis bovis</name>
    <dbReference type="NCBI Taxonomy" id="2654633"/>
    <lineage>
        <taxon>Eukaryota</taxon>
        <taxon>Metazoa</taxon>
        <taxon>Ecdysozoa</taxon>
        <taxon>Nematoda</taxon>
        <taxon>Chromadorea</taxon>
        <taxon>Rhabditida</taxon>
        <taxon>Rhabditina</taxon>
        <taxon>Rhabditomorpha</taxon>
        <taxon>Rhabditoidea</taxon>
        <taxon>Rhabditidae</taxon>
        <taxon>Peloderinae</taxon>
        <taxon>Caenorhabditis</taxon>
    </lineage>
</organism>
<evidence type="ECO:0000313" key="3">
    <source>
        <dbReference type="Proteomes" id="UP000494206"/>
    </source>
</evidence>
<gene>
    <name evidence="2" type="ORF">CBOVIS_LOCUS910</name>
</gene>
<name>A0A8S1EAL8_9PELO</name>
<proteinExistence type="predicted"/>
<dbReference type="AlphaFoldDB" id="A0A8S1EAL8"/>
<accession>A0A8S1EAL8</accession>
<protein>
    <submittedName>
        <fullName evidence="2">Uncharacterized protein</fullName>
    </submittedName>
</protein>